<evidence type="ECO:0000313" key="1">
    <source>
        <dbReference type="EMBL" id="MFC5292735.1"/>
    </source>
</evidence>
<evidence type="ECO:0000313" key="2">
    <source>
        <dbReference type="Proteomes" id="UP001595976"/>
    </source>
</evidence>
<accession>A0ABW0F2H8</accession>
<organism evidence="1 2">
    <name type="scientific">Bosea minatitlanensis</name>
    <dbReference type="NCBI Taxonomy" id="128782"/>
    <lineage>
        <taxon>Bacteria</taxon>
        <taxon>Pseudomonadati</taxon>
        <taxon>Pseudomonadota</taxon>
        <taxon>Alphaproteobacteria</taxon>
        <taxon>Hyphomicrobiales</taxon>
        <taxon>Boseaceae</taxon>
        <taxon>Bosea</taxon>
    </lineage>
</organism>
<reference evidence="2" key="1">
    <citation type="journal article" date="2019" name="Int. J. Syst. Evol. Microbiol.">
        <title>The Global Catalogue of Microorganisms (GCM) 10K type strain sequencing project: providing services to taxonomists for standard genome sequencing and annotation.</title>
        <authorList>
            <consortium name="The Broad Institute Genomics Platform"/>
            <consortium name="The Broad Institute Genome Sequencing Center for Infectious Disease"/>
            <person name="Wu L."/>
            <person name="Ma J."/>
        </authorList>
    </citation>
    <scope>NUCLEOTIDE SEQUENCE [LARGE SCALE GENOMIC DNA]</scope>
    <source>
        <strain evidence="2">CGMCC 1.15643</strain>
    </source>
</reference>
<name>A0ABW0F2H8_9HYPH</name>
<keyword evidence="2" id="KW-1185">Reference proteome</keyword>
<comment type="caution">
    <text evidence="1">The sequence shown here is derived from an EMBL/GenBank/DDBJ whole genome shotgun (WGS) entry which is preliminary data.</text>
</comment>
<sequence>MSEIPYQEMARTIDGILNGEQRPKQFGFALFVFEFGKVEGGRVNYVSNADRPDMLVAVREWLARAEGRVAETGARQ</sequence>
<dbReference type="Proteomes" id="UP001595976">
    <property type="component" value="Unassembled WGS sequence"/>
</dbReference>
<proteinExistence type="predicted"/>
<dbReference type="RefSeq" id="WP_260348005.1">
    <property type="nucleotide sequence ID" value="NZ_JAOAOS010000002.1"/>
</dbReference>
<protein>
    <submittedName>
        <fullName evidence="1">Uncharacterized protein</fullName>
    </submittedName>
</protein>
<dbReference type="EMBL" id="JBHSLI010000002">
    <property type="protein sequence ID" value="MFC5292735.1"/>
    <property type="molecule type" value="Genomic_DNA"/>
</dbReference>
<gene>
    <name evidence="1" type="ORF">ACFPK2_07005</name>
</gene>